<evidence type="ECO:0000313" key="4">
    <source>
        <dbReference type="Proteomes" id="UP000585050"/>
    </source>
</evidence>
<dbReference type="EMBL" id="JABAIL010000003">
    <property type="protein sequence ID" value="NLR91394.1"/>
    <property type="molecule type" value="Genomic_DNA"/>
</dbReference>
<keyword evidence="4" id="KW-1185">Reference proteome</keyword>
<dbReference type="PANTHER" id="PTHR34220">
    <property type="entry name" value="SENSOR HISTIDINE KINASE YPDA"/>
    <property type="match status" value="1"/>
</dbReference>
<name>A0A7X8SJI5_9BACT</name>
<dbReference type="AlphaFoldDB" id="A0A7X8SJI5"/>
<keyword evidence="1" id="KW-0472">Membrane</keyword>
<dbReference type="PANTHER" id="PTHR34220:SF7">
    <property type="entry name" value="SENSOR HISTIDINE KINASE YPDA"/>
    <property type="match status" value="1"/>
</dbReference>
<comment type="caution">
    <text evidence="3">The sequence shown here is derived from an EMBL/GenBank/DDBJ whole genome shotgun (WGS) entry which is preliminary data.</text>
</comment>
<protein>
    <submittedName>
        <fullName evidence="3">Histidine kinase</fullName>
    </submittedName>
</protein>
<evidence type="ECO:0000313" key="3">
    <source>
        <dbReference type="EMBL" id="NLR91394.1"/>
    </source>
</evidence>
<sequence length="343" mass="39873">MSKNNRNTLIRIVLVSFFSIAVMRLVSIAMPEKTEYQLQIPKELFLFCYLLFLNLIIEGSLFFDRYLNRKRPWYYNPQKRLFIQIGIIILWTFICIAIPFTIQYFNNGQSLIYPNAPVIIFICSVIFSIGFISISIAINFFKQWKDSLLDAEHYKQEKLKADYRVLQNQVNPHFLFNSLNVLISEIKHNPTNAENFTRKLSKVYRYVLQSKNHDLISLNKELEFIDSFIFLHKVRIGNALEYVVNISNEIQPMQIPPLTLQILIENALKHNIANAENVLKISIESGSDNTLIVSNNLQIIDTVNSTYTGLANLSKRFELIKKDGFTYGKQEGKFVVTIPLIEE</sequence>
<proteinExistence type="predicted"/>
<feature type="transmembrane region" description="Helical" evidence="1">
    <location>
        <begin position="83"/>
        <end position="106"/>
    </location>
</feature>
<keyword evidence="1" id="KW-0812">Transmembrane</keyword>
<gene>
    <name evidence="3" type="ORF">HGP29_09270</name>
</gene>
<dbReference type="Proteomes" id="UP000585050">
    <property type="component" value="Unassembled WGS sequence"/>
</dbReference>
<dbReference type="GO" id="GO:0000155">
    <property type="term" value="F:phosphorelay sensor kinase activity"/>
    <property type="evidence" value="ECO:0007669"/>
    <property type="project" value="InterPro"/>
</dbReference>
<feature type="domain" description="Signal transduction histidine kinase internal region" evidence="2">
    <location>
        <begin position="162"/>
        <end position="239"/>
    </location>
</feature>
<keyword evidence="1" id="KW-1133">Transmembrane helix</keyword>
<organism evidence="3 4">
    <name type="scientific">Flammeovirga agarivorans</name>
    <dbReference type="NCBI Taxonomy" id="2726742"/>
    <lineage>
        <taxon>Bacteria</taxon>
        <taxon>Pseudomonadati</taxon>
        <taxon>Bacteroidota</taxon>
        <taxon>Cytophagia</taxon>
        <taxon>Cytophagales</taxon>
        <taxon>Flammeovirgaceae</taxon>
        <taxon>Flammeovirga</taxon>
    </lineage>
</organism>
<feature type="transmembrane region" description="Helical" evidence="1">
    <location>
        <begin position="12"/>
        <end position="32"/>
    </location>
</feature>
<feature type="transmembrane region" description="Helical" evidence="1">
    <location>
        <begin position="118"/>
        <end position="141"/>
    </location>
</feature>
<keyword evidence="3" id="KW-0418">Kinase</keyword>
<accession>A0A7X8SJI5</accession>
<dbReference type="Pfam" id="PF06580">
    <property type="entry name" value="His_kinase"/>
    <property type="match status" value="1"/>
</dbReference>
<dbReference type="RefSeq" id="WP_168882118.1">
    <property type="nucleotide sequence ID" value="NZ_JABAIL010000003.1"/>
</dbReference>
<feature type="transmembrane region" description="Helical" evidence="1">
    <location>
        <begin position="44"/>
        <end position="63"/>
    </location>
</feature>
<dbReference type="GO" id="GO:0016020">
    <property type="term" value="C:membrane"/>
    <property type="evidence" value="ECO:0007669"/>
    <property type="project" value="InterPro"/>
</dbReference>
<reference evidence="3 4" key="1">
    <citation type="submission" date="2020-04" db="EMBL/GenBank/DDBJ databases">
        <title>Flammeovirga sp. SR4, a novel species isolated from seawater.</title>
        <authorList>
            <person name="Wang X."/>
        </authorList>
    </citation>
    <scope>NUCLEOTIDE SEQUENCE [LARGE SCALE GENOMIC DNA]</scope>
    <source>
        <strain evidence="3 4">SR4</strain>
    </source>
</reference>
<dbReference type="InterPro" id="IPR050640">
    <property type="entry name" value="Bact_2-comp_sensor_kinase"/>
</dbReference>
<evidence type="ECO:0000256" key="1">
    <source>
        <dbReference type="SAM" id="Phobius"/>
    </source>
</evidence>
<keyword evidence="3" id="KW-0808">Transferase</keyword>
<dbReference type="InterPro" id="IPR010559">
    <property type="entry name" value="Sig_transdc_His_kin_internal"/>
</dbReference>
<evidence type="ECO:0000259" key="2">
    <source>
        <dbReference type="Pfam" id="PF06580"/>
    </source>
</evidence>